<dbReference type="EMBL" id="JBBXMP010000504">
    <property type="protein sequence ID" value="KAL0057530.1"/>
    <property type="molecule type" value="Genomic_DNA"/>
</dbReference>
<protein>
    <submittedName>
        <fullName evidence="2">Uncharacterized protein</fullName>
    </submittedName>
</protein>
<gene>
    <name evidence="2" type="ORF">AAF712_015827</name>
</gene>
<comment type="caution">
    <text evidence="2">The sequence shown here is derived from an EMBL/GenBank/DDBJ whole genome shotgun (WGS) entry which is preliminary data.</text>
</comment>
<feature type="region of interest" description="Disordered" evidence="1">
    <location>
        <begin position="1"/>
        <end position="20"/>
    </location>
</feature>
<name>A0ABR2Z8C1_9AGAR</name>
<dbReference type="Proteomes" id="UP001437256">
    <property type="component" value="Unassembled WGS sequence"/>
</dbReference>
<sequence>MPHEHNTGYSPSNLPHGRGHFALQQPWSTPYIDHHPSYNPPSFYPVGVTYCPTAHSHAHSTFAHTSYGHCGSSVIPFNGGSPSTPQQQHWNASAVPHRQYMYEPTMQRIPFQNELVGDSPDENGFSGWR</sequence>
<organism evidence="2 3">
    <name type="scientific">Marasmius tenuissimus</name>
    <dbReference type="NCBI Taxonomy" id="585030"/>
    <lineage>
        <taxon>Eukaryota</taxon>
        <taxon>Fungi</taxon>
        <taxon>Dikarya</taxon>
        <taxon>Basidiomycota</taxon>
        <taxon>Agaricomycotina</taxon>
        <taxon>Agaricomycetes</taxon>
        <taxon>Agaricomycetidae</taxon>
        <taxon>Agaricales</taxon>
        <taxon>Marasmiineae</taxon>
        <taxon>Marasmiaceae</taxon>
        <taxon>Marasmius</taxon>
    </lineage>
</organism>
<proteinExistence type="predicted"/>
<evidence type="ECO:0000313" key="3">
    <source>
        <dbReference type="Proteomes" id="UP001437256"/>
    </source>
</evidence>
<evidence type="ECO:0000256" key="1">
    <source>
        <dbReference type="SAM" id="MobiDB-lite"/>
    </source>
</evidence>
<accession>A0ABR2Z8C1</accession>
<keyword evidence="3" id="KW-1185">Reference proteome</keyword>
<evidence type="ECO:0000313" key="2">
    <source>
        <dbReference type="EMBL" id="KAL0057530.1"/>
    </source>
</evidence>
<reference evidence="2 3" key="1">
    <citation type="submission" date="2024-05" db="EMBL/GenBank/DDBJ databases">
        <title>A draft genome resource for the thread blight pathogen Marasmius tenuissimus strain MS-2.</title>
        <authorList>
            <person name="Yulfo-Soto G.E."/>
            <person name="Baruah I.K."/>
            <person name="Amoako-Attah I."/>
            <person name="Bukari Y."/>
            <person name="Meinhardt L.W."/>
            <person name="Bailey B.A."/>
            <person name="Cohen S.P."/>
        </authorList>
    </citation>
    <scope>NUCLEOTIDE SEQUENCE [LARGE SCALE GENOMIC DNA]</scope>
    <source>
        <strain evidence="2 3">MS-2</strain>
    </source>
</reference>